<dbReference type="AlphaFoldDB" id="A0A0H3XM21"/>
<sequence>MRKLHASFLLTGAVSIAVLELAAIAGYQSYQQKYIEYVSYENKLTHHPKHVVMLAIDGLAAYALQKATIPNIRYMMEHGAYKLDVRSELPNSSAGNWATILLGTGPENHGIVDQPLTNIHHSVYIDEAKLAKQTSIFGLIHQSNLDAGWLATHEKIQTAFVSLLGVQSTALSPDFKAYGQNFIDYYYQTNTKEDSIERYLDVLEHQIDPAKPSFSWMYFLDPDDTGHSREYNSEEYYQALTKTDQQIGMIINKLKAKQMYDDTLFIINSDHGGLSQYHGRPNIPEMTVPWIVYSKKDILQSGVIPDGIKVYDSAPTIAYLMDLKDYWARTTSGDKKWQGKPIVSPFFPKPEKEGYPIDGKNI</sequence>
<evidence type="ECO:0000313" key="1">
    <source>
        <dbReference type="EMBL" id="AKM54639.1"/>
    </source>
</evidence>
<dbReference type="PANTHER" id="PTHR10151:SF120">
    <property type="entry name" value="BIS(5'-ADENOSYL)-TRIPHOSPHATASE"/>
    <property type="match status" value="1"/>
</dbReference>
<dbReference type="EMBL" id="CP011856">
    <property type="protein sequence ID" value="AKM54639.1"/>
    <property type="molecule type" value="Genomic_DNA"/>
</dbReference>
<dbReference type="PANTHER" id="PTHR10151">
    <property type="entry name" value="ECTONUCLEOTIDE PYROPHOSPHATASE/PHOSPHODIESTERASE"/>
    <property type="match status" value="1"/>
</dbReference>
<dbReference type="PATRIC" id="fig|743698.3.peg.1097"/>
<evidence type="ECO:0000313" key="2">
    <source>
        <dbReference type="Proteomes" id="UP000035661"/>
    </source>
</evidence>
<protein>
    <submittedName>
        <fullName evidence="1">Phosphodiesterase</fullName>
    </submittedName>
</protein>
<dbReference type="Gene3D" id="3.40.720.10">
    <property type="entry name" value="Alkaline Phosphatase, subunit A"/>
    <property type="match status" value="1"/>
</dbReference>
<proteinExistence type="predicted"/>
<keyword evidence="2" id="KW-1185">Reference proteome</keyword>
<dbReference type="Proteomes" id="UP000035661">
    <property type="component" value="Chromosome"/>
</dbReference>
<dbReference type="KEGG" id="seri:SERIO_v1c10860"/>
<organism evidence="1 2">
    <name type="scientific">Spiroplasma eriocheiris</name>
    <dbReference type="NCBI Taxonomy" id="315358"/>
    <lineage>
        <taxon>Bacteria</taxon>
        <taxon>Bacillati</taxon>
        <taxon>Mycoplasmatota</taxon>
        <taxon>Mollicutes</taxon>
        <taxon>Entomoplasmatales</taxon>
        <taxon>Spiroplasmataceae</taxon>
        <taxon>Spiroplasma</taxon>
    </lineage>
</organism>
<dbReference type="InterPro" id="IPR017850">
    <property type="entry name" value="Alkaline_phosphatase_core_sf"/>
</dbReference>
<dbReference type="GO" id="GO:0016787">
    <property type="term" value="F:hydrolase activity"/>
    <property type="evidence" value="ECO:0007669"/>
    <property type="project" value="UniProtKB-ARBA"/>
</dbReference>
<reference evidence="2" key="2">
    <citation type="submission" date="2015-06" db="EMBL/GenBank/DDBJ databases">
        <title>Complete genome sequence of Spiroplasma eriocheiris TDA-040725-5 (DSM 21848).</title>
        <authorList>
            <person name="Lo W.-S."/>
            <person name="Kuo C.-H."/>
        </authorList>
    </citation>
    <scope>NUCLEOTIDE SEQUENCE [LARGE SCALE GENOMIC DNA]</scope>
    <source>
        <strain evidence="2">TDA-040725-5</strain>
    </source>
</reference>
<dbReference type="SUPFAM" id="SSF53649">
    <property type="entry name" value="Alkaline phosphatase-like"/>
    <property type="match status" value="1"/>
</dbReference>
<dbReference type="RefSeq" id="WP_047791826.1">
    <property type="nucleotide sequence ID" value="NZ_CP011856.1"/>
</dbReference>
<dbReference type="STRING" id="315358.SERIO_v1c10860"/>
<gene>
    <name evidence="1" type="ORF">SERIO_v1c10860</name>
</gene>
<name>A0A0H3XM21_9MOLU</name>
<accession>A0A0H3XM21</accession>
<dbReference type="InterPro" id="IPR002591">
    <property type="entry name" value="Phosphodiest/P_Trfase"/>
</dbReference>
<dbReference type="CDD" id="cd00016">
    <property type="entry name" value="ALP_like"/>
    <property type="match status" value="1"/>
</dbReference>
<dbReference type="Pfam" id="PF01663">
    <property type="entry name" value="Phosphodiest"/>
    <property type="match status" value="1"/>
</dbReference>
<reference evidence="1 2" key="1">
    <citation type="journal article" date="2015" name="Genome Biol. Evol.">
        <title>Found and Lost: The Fates of Horizontally Acquired Genes in Arthropod-Symbiotic Spiroplasma.</title>
        <authorList>
            <person name="Lo W.S."/>
            <person name="Gasparich G.E."/>
            <person name="Kuo C.H."/>
        </authorList>
    </citation>
    <scope>NUCLEOTIDE SEQUENCE [LARGE SCALE GENOMIC DNA]</scope>
    <source>
        <strain evidence="2">TDA-040725-5</strain>
    </source>
</reference>